<name>A0ABT3Q1V5_9BACT</name>
<dbReference type="InterPro" id="IPR012341">
    <property type="entry name" value="6hp_glycosidase-like_sf"/>
</dbReference>
<protein>
    <submittedName>
        <fullName evidence="2">Thioredoxin domain-containing protein</fullName>
    </submittedName>
</protein>
<comment type="caution">
    <text evidence="2">The sequence shown here is derived from an EMBL/GenBank/DDBJ whole genome shotgun (WGS) entry which is preliminary data.</text>
</comment>
<gene>
    <name evidence="2" type="ORF">LQ318_14400</name>
</gene>
<dbReference type="PANTHER" id="PTHR42899">
    <property type="entry name" value="SPERMATOGENESIS-ASSOCIATED PROTEIN 20"/>
    <property type="match status" value="1"/>
</dbReference>
<dbReference type="Proteomes" id="UP001207337">
    <property type="component" value="Unassembled WGS sequence"/>
</dbReference>
<evidence type="ECO:0000259" key="1">
    <source>
        <dbReference type="Pfam" id="PF03190"/>
    </source>
</evidence>
<feature type="domain" description="Spermatogenesis-associated protein 20-like TRX" evidence="1">
    <location>
        <begin position="10"/>
        <end position="171"/>
    </location>
</feature>
<keyword evidence="3" id="KW-1185">Reference proteome</keyword>
<dbReference type="InterPro" id="IPR024705">
    <property type="entry name" value="Ssp411"/>
</dbReference>
<evidence type="ECO:0000313" key="3">
    <source>
        <dbReference type="Proteomes" id="UP001207337"/>
    </source>
</evidence>
<proteinExistence type="predicted"/>
<dbReference type="InterPro" id="IPR008928">
    <property type="entry name" value="6-hairpin_glycosidase_sf"/>
</dbReference>
<reference evidence="2 3" key="1">
    <citation type="submission" date="2021-11" db="EMBL/GenBank/DDBJ databases">
        <title>Aliifidinibius sp. nov., a new bacterium isolated from saline soil.</title>
        <authorList>
            <person name="Galisteo C."/>
            <person name="De La Haba R."/>
            <person name="Sanchez-Porro C."/>
            <person name="Ventosa A."/>
        </authorList>
    </citation>
    <scope>NUCLEOTIDE SEQUENCE [LARGE SCALE GENOMIC DNA]</scope>
    <source>
        <strain evidence="2 3">KACC 190600</strain>
    </source>
</reference>
<dbReference type="SUPFAM" id="SSF52833">
    <property type="entry name" value="Thioredoxin-like"/>
    <property type="match status" value="1"/>
</dbReference>
<sequence length="699" mass="80109">MTSNKNKQNTNRLADESSPYLLQHAHNPVDWYPWGEEAFEKARKEDKPVFLSIGYATCHWCHVMAHESFEDKETAAMMNQAFVNIKVDREERPDIDNTYMPVCQMLTGSGGWPLNVFLTPEKEPFYAATYIPRRGRQGRPGMHELIPWISQLWEKERSKIKKSTDQIIKAFQKSNKFSPGNPLDSSAVDKAYRHFKKQFDKQHGGFGSAPKFPASHKLMFLLRYARQTGDTEAIQMVEKTLTNMRQGGLFDQVGLGFHRYSTDRHWLLPHFEKMLYDQAMLMMAYTEGWQCTNNSLFKKTADEIFHYVQRKMQHADGGFYSAEDADSEGEEGKFYVWSISEIREALPQTEAELAIEVFNLSDEGNHQDEATGRKTGKNIPHLTKSISQLANERNMSSEKLSQLIHSIRETLLEVRSERTPPLLDDKILTDWNGLMIAALAKAGRVFEEKTYLKQAENCFSFVESHLWNNSTLKHRFRNGKTAIDAHADDYIFLTWALIELYESTFKSSYLEKAITLNKTLINLFWDDENGGFYFTSESAEELLGRTKELHDGALPSGNSVAWSNLLRLGRLTGNSKWEEMADQMHQIFADNMQKAPTSFGFALQNVLFTFSGGKEVIISGEKDKKSTQDLLQSLQARFLPNTLVLLNDPDDDSIKELAPFLKDFPVKEQEATAYVCQNYSCELPTHNADKMIELIENDT</sequence>
<dbReference type="SUPFAM" id="SSF48208">
    <property type="entry name" value="Six-hairpin glycosidases"/>
    <property type="match status" value="1"/>
</dbReference>
<dbReference type="PANTHER" id="PTHR42899:SF1">
    <property type="entry name" value="SPERMATOGENESIS-ASSOCIATED PROTEIN 20"/>
    <property type="match status" value="1"/>
</dbReference>
<dbReference type="Pfam" id="PF03190">
    <property type="entry name" value="Thioredox_DsbH"/>
    <property type="match status" value="1"/>
</dbReference>
<dbReference type="InterPro" id="IPR004879">
    <property type="entry name" value="Ssp411-like_TRX"/>
</dbReference>
<evidence type="ECO:0000313" key="2">
    <source>
        <dbReference type="EMBL" id="MCW9714100.1"/>
    </source>
</evidence>
<dbReference type="CDD" id="cd02955">
    <property type="entry name" value="SSP411"/>
    <property type="match status" value="1"/>
</dbReference>
<dbReference type="EMBL" id="JAJNDC010000004">
    <property type="protein sequence ID" value="MCW9714100.1"/>
    <property type="molecule type" value="Genomic_DNA"/>
</dbReference>
<dbReference type="RefSeq" id="WP_265791180.1">
    <property type="nucleotide sequence ID" value="NZ_BAABRS010000004.1"/>
</dbReference>
<accession>A0ABT3Q1V5</accession>
<dbReference type="InterPro" id="IPR036249">
    <property type="entry name" value="Thioredoxin-like_sf"/>
</dbReference>
<dbReference type="Gene3D" id="3.40.30.10">
    <property type="entry name" value="Glutaredoxin"/>
    <property type="match status" value="1"/>
</dbReference>
<organism evidence="2 3">
    <name type="scientific">Fodinibius salicampi</name>
    <dbReference type="NCBI Taxonomy" id="1920655"/>
    <lineage>
        <taxon>Bacteria</taxon>
        <taxon>Pseudomonadati</taxon>
        <taxon>Balneolota</taxon>
        <taxon>Balneolia</taxon>
        <taxon>Balneolales</taxon>
        <taxon>Balneolaceae</taxon>
        <taxon>Fodinibius</taxon>
    </lineage>
</organism>
<dbReference type="PIRSF" id="PIRSF006402">
    <property type="entry name" value="UCP006402_thioredoxin"/>
    <property type="match status" value="1"/>
</dbReference>
<dbReference type="Gene3D" id="1.50.10.10">
    <property type="match status" value="2"/>
</dbReference>